<name>K9UN71_CHAP6</name>
<gene>
    <name evidence="3" type="ORF">Cha6605_5695</name>
</gene>
<reference evidence="3 4" key="1">
    <citation type="submission" date="2012-05" db="EMBL/GenBank/DDBJ databases">
        <title>Finished chromosome of genome of Chamaesiphon sp. PCC 6605.</title>
        <authorList>
            <consortium name="US DOE Joint Genome Institute"/>
            <person name="Gugger M."/>
            <person name="Coursin T."/>
            <person name="Rippka R."/>
            <person name="Tandeau De Marsac N."/>
            <person name="Huntemann M."/>
            <person name="Wei C.-L."/>
            <person name="Han J."/>
            <person name="Detter J.C."/>
            <person name="Han C."/>
            <person name="Tapia R."/>
            <person name="Chen A."/>
            <person name="Kyrpides N."/>
            <person name="Mavromatis K."/>
            <person name="Markowitz V."/>
            <person name="Szeto E."/>
            <person name="Ivanova N."/>
            <person name="Pagani I."/>
            <person name="Pati A."/>
            <person name="Goodwin L."/>
            <person name="Nordberg H.P."/>
            <person name="Cantor M.N."/>
            <person name="Hua S.X."/>
            <person name="Woyke T."/>
            <person name="Kerfeld C.A."/>
        </authorList>
    </citation>
    <scope>NUCLEOTIDE SEQUENCE [LARGE SCALE GENOMIC DNA]</scope>
    <source>
        <strain evidence="4">ATCC 27169 / PCC 6605</strain>
    </source>
</reference>
<keyword evidence="4" id="KW-1185">Reference proteome</keyword>
<evidence type="ECO:0000256" key="2">
    <source>
        <dbReference type="ARBA" id="ARBA00022738"/>
    </source>
</evidence>
<dbReference type="RefSeq" id="WP_015162629.1">
    <property type="nucleotide sequence ID" value="NC_019697.1"/>
</dbReference>
<dbReference type="EMBL" id="CP003600">
    <property type="protein sequence ID" value="AFY96552.1"/>
    <property type="molecule type" value="Genomic_DNA"/>
</dbReference>
<dbReference type="InterPro" id="IPR011989">
    <property type="entry name" value="ARM-like"/>
</dbReference>
<evidence type="ECO:0000256" key="1">
    <source>
        <dbReference type="ARBA" id="ARBA00022549"/>
    </source>
</evidence>
<keyword evidence="2" id="KW-0605">Phycobilisome</keyword>
<dbReference type="Proteomes" id="UP000010366">
    <property type="component" value="Chromosome"/>
</dbReference>
<proteinExistence type="predicted"/>
<accession>K9UN71</accession>
<dbReference type="HOGENOM" id="CLU_470801_0_0_3"/>
<keyword evidence="1" id="KW-0042">Antenna complex</keyword>
<dbReference type="KEGG" id="cmp:Cha6605_5695"/>
<evidence type="ECO:0008006" key="5">
    <source>
        <dbReference type="Google" id="ProtNLM"/>
    </source>
</evidence>
<dbReference type="eggNOG" id="COG1413">
    <property type="taxonomic scope" value="Bacteria"/>
</dbReference>
<dbReference type="OrthoDB" id="462757at2"/>
<dbReference type="Gene3D" id="1.25.10.10">
    <property type="entry name" value="Leucine-rich Repeat Variant"/>
    <property type="match status" value="2"/>
</dbReference>
<evidence type="ECO:0000313" key="4">
    <source>
        <dbReference type="Proteomes" id="UP000010366"/>
    </source>
</evidence>
<sequence>MDTYPALTISLLSQLTNRELQSNYLNHLDRTAEVASLLTHITDPDLALRIVNLALEVDLNLGASLTSSLAPELQKIVVDGIERLEIPTRLKINLWRETKSNAALPYLQEIFIFNHQFPNTYEGHQEIDSAIATIIHIDRDLAVYLLIEELNHPQRYDRAAEMIVDLAPVEAIEVLGDLLRSGDLRNCNTEGNSIEALAKIGTEASISELREVLYTCKHRWSDSEWIQGLGYIADPVMVEHLIDLFYETDRPRSEVIAALEHIGGEKVFDWLHQSIYWVSADDEFDSPFDKIVQALFRLDGDRTLTAIEGAIHSYDPVVRRRAAMALVVWDVPIVDRNLSILLSVIDDPDLDVQIKITCGIREIIYLSTSIYNPINITPQLIDRAILAIQPIIKYINDLDPENRDRVIGQLSEREAYQWQIIEENKEPDDLPTLLTLLDDPDVEIRVSAVVSLIELGSVAVFPIVLKLASNPELVATLIWELKQCHQLGTSEEILNEFYHDREVTMKFLETAESSLIEAIANNVGHLCPNIFRLSEIGSDRAIPTLQKIIKSDAFAYYDEPEDATRSLATIGTDAAKMAILEILTDCPNLGRSVFNIFSDDGRLGLMPQLWSAHRQTYVECALDAISKIQEKEGLYNPDFSDRSHPLFEPPRRRLRDILLGNTTSEI</sequence>
<protein>
    <recommendedName>
        <fullName evidence="5">HEAT repeat-containing protein</fullName>
    </recommendedName>
</protein>
<dbReference type="GO" id="GO:0030089">
    <property type="term" value="C:phycobilisome"/>
    <property type="evidence" value="ECO:0007669"/>
    <property type="project" value="UniProtKB-KW"/>
</dbReference>
<dbReference type="SUPFAM" id="SSF48371">
    <property type="entry name" value="ARM repeat"/>
    <property type="match status" value="2"/>
</dbReference>
<dbReference type="InterPro" id="IPR016024">
    <property type="entry name" value="ARM-type_fold"/>
</dbReference>
<dbReference type="STRING" id="1173020.Cha6605_5695"/>
<organism evidence="3 4">
    <name type="scientific">Chamaesiphon minutus (strain ATCC 27169 / PCC 6605)</name>
    <dbReference type="NCBI Taxonomy" id="1173020"/>
    <lineage>
        <taxon>Bacteria</taxon>
        <taxon>Bacillati</taxon>
        <taxon>Cyanobacteriota</taxon>
        <taxon>Cyanophyceae</taxon>
        <taxon>Gomontiellales</taxon>
        <taxon>Chamaesiphonaceae</taxon>
        <taxon>Chamaesiphon</taxon>
    </lineage>
</organism>
<dbReference type="AlphaFoldDB" id="K9UN71"/>
<evidence type="ECO:0000313" key="3">
    <source>
        <dbReference type="EMBL" id="AFY96552.1"/>
    </source>
</evidence>